<dbReference type="KEGG" id="naci:NUH88_15900"/>
<organism evidence="1 2">
    <name type="scientific">Nisaea acidiphila</name>
    <dbReference type="NCBI Taxonomy" id="1862145"/>
    <lineage>
        <taxon>Bacteria</taxon>
        <taxon>Pseudomonadati</taxon>
        <taxon>Pseudomonadota</taxon>
        <taxon>Alphaproteobacteria</taxon>
        <taxon>Rhodospirillales</taxon>
        <taxon>Thalassobaculaceae</taxon>
        <taxon>Nisaea</taxon>
    </lineage>
</organism>
<gene>
    <name evidence="1" type="ORF">NUH88_15900</name>
</gene>
<name>A0A9J7ANY5_9PROT</name>
<keyword evidence="2" id="KW-1185">Reference proteome</keyword>
<dbReference type="EMBL" id="CP102480">
    <property type="protein sequence ID" value="UUX48878.1"/>
    <property type="molecule type" value="Genomic_DNA"/>
</dbReference>
<evidence type="ECO:0000313" key="2">
    <source>
        <dbReference type="Proteomes" id="UP001060336"/>
    </source>
</evidence>
<dbReference type="AlphaFoldDB" id="A0A9J7ANY5"/>
<proteinExistence type="predicted"/>
<reference evidence="1" key="1">
    <citation type="submission" date="2022-08" db="EMBL/GenBank/DDBJ databases">
        <title>Nisaea acidiphila sp. nov., isolated from a marine algal debris and emended description of the genus Nisaea Urios et al. 2008.</title>
        <authorList>
            <person name="Kwon K."/>
        </authorList>
    </citation>
    <scope>NUCLEOTIDE SEQUENCE</scope>
    <source>
        <strain evidence="1">MEBiC11861</strain>
    </source>
</reference>
<dbReference type="RefSeq" id="WP_257767380.1">
    <property type="nucleotide sequence ID" value="NZ_CP102480.1"/>
</dbReference>
<accession>A0A9J7ANY5</accession>
<dbReference type="Proteomes" id="UP001060336">
    <property type="component" value="Chromosome"/>
</dbReference>
<evidence type="ECO:0000313" key="1">
    <source>
        <dbReference type="EMBL" id="UUX48878.1"/>
    </source>
</evidence>
<sequence>MKQLSVSAVAVAGALDAVSDLSDKWLSRSNLRDFLDAVDVTDGVTRVFSGFVSVADYVEASGLLADLVSMLSMMSDLIIA</sequence>
<protein>
    <submittedName>
        <fullName evidence="1">Uncharacterized protein</fullName>
    </submittedName>
</protein>